<proteinExistence type="predicted"/>
<name>A0A6V8KYS0_9ACTN</name>
<accession>A0A6V8KYS0</accession>
<protein>
    <recommendedName>
        <fullName evidence="4">Bacterial mobilisation domain-containing protein</fullName>
    </recommendedName>
</protein>
<sequence>MDQPGHTANPVVRGSDRRHQFPGRHQRVNLRLDATEYQDVAAAAARSGVTPAGFSANSALAAARGTAAPGSLVSGTRVTRYELAEVQRKLFAARTAVIRTGTNLNQATAALNATGEPPAWLDRAVKRCERSLDQLDALVADIDRRLR</sequence>
<dbReference type="EMBL" id="BLPG01000001">
    <property type="protein sequence ID" value="GFJ87591.1"/>
    <property type="molecule type" value="Genomic_DNA"/>
</dbReference>
<feature type="region of interest" description="Disordered" evidence="1">
    <location>
        <begin position="1"/>
        <end position="23"/>
    </location>
</feature>
<dbReference type="AlphaFoldDB" id="A0A6V8KYS0"/>
<reference evidence="2 3" key="1">
    <citation type="submission" date="2020-03" db="EMBL/GenBank/DDBJ databases">
        <title>Whole genome shotgun sequence of Phytohabitans rumicis NBRC 108638.</title>
        <authorList>
            <person name="Komaki H."/>
            <person name="Tamura T."/>
        </authorList>
    </citation>
    <scope>NUCLEOTIDE SEQUENCE [LARGE SCALE GENOMIC DNA]</scope>
    <source>
        <strain evidence="2 3">NBRC 108638</strain>
    </source>
</reference>
<reference evidence="2 3" key="2">
    <citation type="submission" date="2020-03" db="EMBL/GenBank/DDBJ databases">
        <authorList>
            <person name="Ichikawa N."/>
            <person name="Kimura A."/>
            <person name="Kitahashi Y."/>
            <person name="Uohara A."/>
        </authorList>
    </citation>
    <scope>NUCLEOTIDE SEQUENCE [LARGE SCALE GENOMIC DNA]</scope>
    <source>
        <strain evidence="2 3">NBRC 108638</strain>
    </source>
</reference>
<organism evidence="2 3">
    <name type="scientific">Phytohabitans rumicis</name>
    <dbReference type="NCBI Taxonomy" id="1076125"/>
    <lineage>
        <taxon>Bacteria</taxon>
        <taxon>Bacillati</taxon>
        <taxon>Actinomycetota</taxon>
        <taxon>Actinomycetes</taxon>
        <taxon>Micromonosporales</taxon>
        <taxon>Micromonosporaceae</taxon>
    </lineage>
</organism>
<evidence type="ECO:0000313" key="2">
    <source>
        <dbReference type="EMBL" id="GFJ87591.1"/>
    </source>
</evidence>
<dbReference type="Proteomes" id="UP000482960">
    <property type="component" value="Unassembled WGS sequence"/>
</dbReference>
<keyword evidence="3" id="KW-1185">Reference proteome</keyword>
<comment type="caution">
    <text evidence="2">The sequence shown here is derived from an EMBL/GenBank/DDBJ whole genome shotgun (WGS) entry which is preliminary data.</text>
</comment>
<gene>
    <name evidence="2" type="ORF">Prum_012330</name>
</gene>
<dbReference type="RefSeq" id="WP_173074606.1">
    <property type="nucleotide sequence ID" value="NZ_BAABJB010000063.1"/>
</dbReference>
<evidence type="ECO:0000313" key="3">
    <source>
        <dbReference type="Proteomes" id="UP000482960"/>
    </source>
</evidence>
<evidence type="ECO:0000256" key="1">
    <source>
        <dbReference type="SAM" id="MobiDB-lite"/>
    </source>
</evidence>
<evidence type="ECO:0008006" key="4">
    <source>
        <dbReference type="Google" id="ProtNLM"/>
    </source>
</evidence>